<dbReference type="Proteomes" id="UP000290624">
    <property type="component" value="Unassembled WGS sequence"/>
</dbReference>
<feature type="domain" description="EamA" evidence="9">
    <location>
        <begin position="8"/>
        <end position="145"/>
    </location>
</feature>
<dbReference type="InterPro" id="IPR000620">
    <property type="entry name" value="EamA_dom"/>
</dbReference>
<name>A0A4Q2EIV3_9ACTN</name>
<keyword evidence="11" id="KW-1185">Reference proteome</keyword>
<dbReference type="RefSeq" id="WP_129459091.1">
    <property type="nucleotide sequence ID" value="NZ_PPCV01000006.1"/>
</dbReference>
<proteinExistence type="inferred from homology"/>
<accession>A0A4Q2EIV3</accession>
<evidence type="ECO:0000259" key="9">
    <source>
        <dbReference type="Pfam" id="PF00892"/>
    </source>
</evidence>
<evidence type="ECO:0000313" key="10">
    <source>
        <dbReference type="EMBL" id="RXW31875.1"/>
    </source>
</evidence>
<evidence type="ECO:0000256" key="1">
    <source>
        <dbReference type="ARBA" id="ARBA00004651"/>
    </source>
</evidence>
<feature type="transmembrane region" description="Helical" evidence="8">
    <location>
        <begin position="102"/>
        <end position="122"/>
    </location>
</feature>
<feature type="transmembrane region" description="Helical" evidence="8">
    <location>
        <begin position="214"/>
        <end position="232"/>
    </location>
</feature>
<evidence type="ECO:0000313" key="11">
    <source>
        <dbReference type="Proteomes" id="UP000290624"/>
    </source>
</evidence>
<dbReference type="Pfam" id="PF00892">
    <property type="entry name" value="EamA"/>
    <property type="match status" value="2"/>
</dbReference>
<dbReference type="InterPro" id="IPR051258">
    <property type="entry name" value="Diverse_Substrate_Transporter"/>
</dbReference>
<reference evidence="10 11" key="1">
    <citation type="submission" date="2018-01" db="EMBL/GenBank/DDBJ databases">
        <title>Lactibacter flavus gen. nov., sp. nov., a novel bacterium of the family Propionibacteriaceae isolated from raw milk and dairy products.</title>
        <authorList>
            <person name="Wenning M."/>
            <person name="Breitenwieser F."/>
            <person name="Huptas C."/>
            <person name="von Neubeck M."/>
            <person name="Busse H.-J."/>
            <person name="Scherer S."/>
        </authorList>
    </citation>
    <scope>NUCLEOTIDE SEQUENCE [LARGE SCALE GENOMIC DNA]</scope>
    <source>
        <strain evidence="10 11">VG341</strain>
    </source>
</reference>
<feature type="region of interest" description="Disordered" evidence="7">
    <location>
        <begin position="295"/>
        <end position="320"/>
    </location>
</feature>
<comment type="caution">
    <text evidence="10">The sequence shown here is derived from an EMBL/GenBank/DDBJ whole genome shotgun (WGS) entry which is preliminary data.</text>
</comment>
<evidence type="ECO:0000256" key="5">
    <source>
        <dbReference type="ARBA" id="ARBA00022989"/>
    </source>
</evidence>
<dbReference type="AlphaFoldDB" id="A0A4Q2EIV3"/>
<evidence type="ECO:0000256" key="8">
    <source>
        <dbReference type="SAM" id="Phobius"/>
    </source>
</evidence>
<evidence type="ECO:0000256" key="6">
    <source>
        <dbReference type="ARBA" id="ARBA00023136"/>
    </source>
</evidence>
<feature type="domain" description="EamA" evidence="9">
    <location>
        <begin position="153"/>
        <end position="286"/>
    </location>
</feature>
<feature type="transmembrane region" description="Helical" evidence="8">
    <location>
        <begin position="129"/>
        <end position="148"/>
    </location>
</feature>
<dbReference type="GO" id="GO:0005886">
    <property type="term" value="C:plasma membrane"/>
    <property type="evidence" value="ECO:0007669"/>
    <property type="project" value="UniProtKB-SubCell"/>
</dbReference>
<gene>
    <name evidence="10" type="ORF">C1706_10035</name>
</gene>
<evidence type="ECO:0000256" key="4">
    <source>
        <dbReference type="ARBA" id="ARBA00022692"/>
    </source>
</evidence>
<evidence type="ECO:0000256" key="2">
    <source>
        <dbReference type="ARBA" id="ARBA00007362"/>
    </source>
</evidence>
<feature type="transmembrane region" description="Helical" evidence="8">
    <location>
        <begin position="38"/>
        <end position="56"/>
    </location>
</feature>
<dbReference type="InterPro" id="IPR037185">
    <property type="entry name" value="EmrE-like"/>
</dbReference>
<evidence type="ECO:0000256" key="3">
    <source>
        <dbReference type="ARBA" id="ARBA00022475"/>
    </source>
</evidence>
<dbReference type="Gene3D" id="1.10.3730.20">
    <property type="match status" value="1"/>
</dbReference>
<dbReference type="EMBL" id="PPCV01000006">
    <property type="protein sequence ID" value="RXW31875.1"/>
    <property type="molecule type" value="Genomic_DNA"/>
</dbReference>
<keyword evidence="4 8" id="KW-0812">Transmembrane</keyword>
<dbReference type="OrthoDB" id="3182968at2"/>
<feature type="transmembrane region" description="Helical" evidence="8">
    <location>
        <begin position="244"/>
        <end position="264"/>
    </location>
</feature>
<feature type="transmembrane region" description="Helical" evidence="8">
    <location>
        <begin position="154"/>
        <end position="172"/>
    </location>
</feature>
<dbReference type="PANTHER" id="PTHR42920">
    <property type="entry name" value="OS03G0707200 PROTEIN-RELATED"/>
    <property type="match status" value="1"/>
</dbReference>
<feature type="transmembrane region" description="Helical" evidence="8">
    <location>
        <begin position="270"/>
        <end position="288"/>
    </location>
</feature>
<keyword evidence="3" id="KW-1003">Cell membrane</keyword>
<comment type="similarity">
    <text evidence="2">Belongs to the EamA transporter family.</text>
</comment>
<evidence type="ECO:0000256" key="7">
    <source>
        <dbReference type="SAM" id="MobiDB-lite"/>
    </source>
</evidence>
<feature type="transmembrane region" description="Helical" evidence="8">
    <location>
        <begin position="77"/>
        <end position="96"/>
    </location>
</feature>
<feature type="compositionally biased region" description="Basic and acidic residues" evidence="7">
    <location>
        <begin position="295"/>
        <end position="305"/>
    </location>
</feature>
<protein>
    <submittedName>
        <fullName evidence="10">EamA family transporter</fullName>
    </submittedName>
</protein>
<comment type="subcellular location">
    <subcellularLocation>
        <location evidence="1">Cell membrane</location>
        <topology evidence="1">Multi-pass membrane protein</topology>
    </subcellularLocation>
</comment>
<sequence>MSAASRSHLLLLACAAIWGFAFVAQRLGADVVGAYTFIAARNYLGAAALLPLVWLIDRRDNRDAAARCQAWARAVRPGLVIGVLLFAGSALQQLGIEQTTAGNAAFVTGLYMVLVPLAGRFFGHATPVATWAGIALAVPGLFLLTWTGTGMGPGDLLCLMGAVVWAFHILTVGRASSATDPLRLSILQFVVAAVLATGAAPIAESRPFAGLGDAVGAVVFAGLVSTGIGYTLQVIGMRHARASVAAMIMALEAVFGALGGALFLGERLTGRGLLGAGLMMAGILVTQIPSRRERAQEEAALRAGEELPPVPEPPSTALRG</sequence>
<keyword evidence="5 8" id="KW-1133">Transmembrane helix</keyword>
<organism evidence="10 11">
    <name type="scientific">Propioniciclava flava</name>
    <dbReference type="NCBI Taxonomy" id="2072026"/>
    <lineage>
        <taxon>Bacteria</taxon>
        <taxon>Bacillati</taxon>
        <taxon>Actinomycetota</taxon>
        <taxon>Actinomycetes</taxon>
        <taxon>Propionibacteriales</taxon>
        <taxon>Propionibacteriaceae</taxon>
        <taxon>Propioniciclava</taxon>
    </lineage>
</organism>
<dbReference type="PANTHER" id="PTHR42920:SF5">
    <property type="entry name" value="EAMA DOMAIN-CONTAINING PROTEIN"/>
    <property type="match status" value="1"/>
</dbReference>
<feature type="transmembrane region" description="Helical" evidence="8">
    <location>
        <begin position="184"/>
        <end position="202"/>
    </location>
</feature>
<dbReference type="SUPFAM" id="SSF103481">
    <property type="entry name" value="Multidrug resistance efflux transporter EmrE"/>
    <property type="match status" value="2"/>
</dbReference>
<keyword evidence="6 8" id="KW-0472">Membrane</keyword>